<gene>
    <name evidence="1" type="ORF">Cboi01_000186700</name>
</gene>
<evidence type="ECO:0000313" key="1">
    <source>
        <dbReference type="EMBL" id="GME90487.1"/>
    </source>
</evidence>
<accession>A0ACB5TKT7</accession>
<evidence type="ECO:0000313" key="2">
    <source>
        <dbReference type="Proteomes" id="UP001165101"/>
    </source>
</evidence>
<proteinExistence type="predicted"/>
<dbReference type="EMBL" id="BSXV01000755">
    <property type="protein sequence ID" value="GME90487.1"/>
    <property type="molecule type" value="Genomic_DNA"/>
</dbReference>
<reference evidence="1" key="1">
    <citation type="submission" date="2023-04" db="EMBL/GenBank/DDBJ databases">
        <title>Candida boidinii NBRC 1967.</title>
        <authorList>
            <person name="Ichikawa N."/>
            <person name="Sato H."/>
            <person name="Tonouchi N."/>
        </authorList>
    </citation>
    <scope>NUCLEOTIDE SEQUENCE</scope>
    <source>
        <strain evidence="1">NBRC 1967</strain>
    </source>
</reference>
<name>A0ACB5TKT7_CANBO</name>
<organism evidence="1 2">
    <name type="scientific">Candida boidinii</name>
    <name type="common">Yeast</name>
    <dbReference type="NCBI Taxonomy" id="5477"/>
    <lineage>
        <taxon>Eukaryota</taxon>
        <taxon>Fungi</taxon>
        <taxon>Dikarya</taxon>
        <taxon>Ascomycota</taxon>
        <taxon>Saccharomycotina</taxon>
        <taxon>Pichiomycetes</taxon>
        <taxon>Pichiales</taxon>
        <taxon>Pichiaceae</taxon>
        <taxon>Ogataea</taxon>
        <taxon>Ogataea/Candida clade</taxon>
    </lineage>
</organism>
<keyword evidence="2" id="KW-1185">Reference proteome</keyword>
<dbReference type="Proteomes" id="UP001165101">
    <property type="component" value="Unassembled WGS sequence"/>
</dbReference>
<comment type="caution">
    <text evidence="1">The sequence shown here is derived from an EMBL/GenBank/DDBJ whole genome shotgun (WGS) entry which is preliminary data.</text>
</comment>
<sequence>MSDSDGFVPITAIFYAVFHPTEGTKVLHQVPNGSIAPPPEDSIYDSSSLPSPLFDFDSVKNYVIPKHQLCNRLITFKVGNYRVVGFPVNIYSERYARNSYSFNFCFVFPYESDTTPYEGQVKRIGKMFRALEEQSQILSKAEKDHDVYFINKPNSSTDFSSNTVKNNTNTNANISSMEYLRNGNNNFINNTNNNNIINSNINKGNQLNKSKYLKTVTDLDNIGNQVAYGTAKENEVIAPGQLKVEQVKLSSIESLIQQIYQDLNNYSECLIPIDGSNSVDIKLFPILPPPPEVSSTDVPLTTVKLDSMIDALWDPTMVKILPFINEIQIWDQNVRLILYLKDNSVMHL</sequence>
<protein>
    <submittedName>
        <fullName evidence="1">Unnamed protein product</fullName>
    </submittedName>
</protein>